<comment type="caution">
    <text evidence="2">The sequence shown here is derived from an EMBL/GenBank/DDBJ whole genome shotgun (WGS) entry which is preliminary data.</text>
</comment>
<evidence type="ECO:0000256" key="1">
    <source>
        <dbReference type="SAM" id="MobiDB-lite"/>
    </source>
</evidence>
<reference evidence="2" key="1">
    <citation type="submission" date="2022-11" db="EMBL/GenBank/DDBJ databases">
        <authorList>
            <person name="Petersen C."/>
        </authorList>
    </citation>
    <scope>NUCLEOTIDE SEQUENCE</scope>
    <source>
        <strain evidence="2">IBT 20477</strain>
    </source>
</reference>
<dbReference type="Proteomes" id="UP001150942">
    <property type="component" value="Unassembled WGS sequence"/>
</dbReference>
<proteinExistence type="predicted"/>
<reference evidence="2" key="2">
    <citation type="journal article" date="2023" name="IMA Fungus">
        <title>Comparative genomic study of the Penicillium genus elucidates a diverse pangenome and 15 lateral gene transfer events.</title>
        <authorList>
            <person name="Petersen C."/>
            <person name="Sorensen T."/>
            <person name="Nielsen M.R."/>
            <person name="Sondergaard T.E."/>
            <person name="Sorensen J.L."/>
            <person name="Fitzpatrick D.A."/>
            <person name="Frisvad J.C."/>
            <person name="Nielsen K.L."/>
        </authorList>
    </citation>
    <scope>NUCLEOTIDE SEQUENCE</scope>
    <source>
        <strain evidence="2">IBT 20477</strain>
    </source>
</reference>
<dbReference type="AlphaFoldDB" id="A0A9W9IPS5"/>
<organism evidence="2 3">
    <name type="scientific">Penicillium cf. viridicatum</name>
    <dbReference type="NCBI Taxonomy" id="2972119"/>
    <lineage>
        <taxon>Eukaryota</taxon>
        <taxon>Fungi</taxon>
        <taxon>Dikarya</taxon>
        <taxon>Ascomycota</taxon>
        <taxon>Pezizomycotina</taxon>
        <taxon>Eurotiomycetes</taxon>
        <taxon>Eurotiomycetidae</taxon>
        <taxon>Eurotiales</taxon>
        <taxon>Aspergillaceae</taxon>
        <taxon>Penicillium</taxon>
    </lineage>
</organism>
<dbReference type="EMBL" id="JAPQKQ010000009">
    <property type="protein sequence ID" value="KAJ5181727.1"/>
    <property type="molecule type" value="Genomic_DNA"/>
</dbReference>
<name>A0A9W9IPS5_9EURO</name>
<evidence type="ECO:0000313" key="2">
    <source>
        <dbReference type="EMBL" id="KAJ5181727.1"/>
    </source>
</evidence>
<feature type="region of interest" description="Disordered" evidence="1">
    <location>
        <begin position="102"/>
        <end position="121"/>
    </location>
</feature>
<dbReference type="OrthoDB" id="3366823at2759"/>
<protein>
    <submittedName>
        <fullName evidence="2">Uncharacterized protein</fullName>
    </submittedName>
</protein>
<accession>A0A9W9IPS5</accession>
<keyword evidence="3" id="KW-1185">Reference proteome</keyword>
<evidence type="ECO:0000313" key="3">
    <source>
        <dbReference type="Proteomes" id="UP001150942"/>
    </source>
</evidence>
<gene>
    <name evidence="2" type="ORF">N7449_011874</name>
</gene>
<sequence length="121" mass="13618">MVGWKAQFQRTLSLGGSMISNTYHYMTDMHGFLQRVSSAQLKSRIVKFRLGPKKIYMVSGEKKIQAINRPSHSTIPYVFFIDVMANVWGAKTEELASFAADKSGRRKNPITGHEVKPGQAQ</sequence>